<keyword evidence="1" id="KW-0560">Oxidoreductase</keyword>
<sequence length="253" mass="28434">MNLAELTREIIEGKGYIILPDLLSLKQANKARELILKFAQQDREDGKLVIQGAKERLYGLIYKDKIFAKLVQDKLILAITEAILGEDLILGGFSAHILHPGSTRMGIHVDYPYWAMSSPFPKYPILEIQVIWMLDDFTANNGAPLFASGTQNLATTPDLAKFEQNAEKITGTAGSAIISHGLCWHDTSVNNSDRSRISLLGNYTPQYIHPLENNLFDFNSAAIENSTPQLKKLLRHTWMSKNNQIYGMKFKNN</sequence>
<dbReference type="SUPFAM" id="SSF51197">
    <property type="entry name" value="Clavaminate synthase-like"/>
    <property type="match status" value="1"/>
</dbReference>
<dbReference type="EMBL" id="JADWDC010000013">
    <property type="protein sequence ID" value="MCC0176879.1"/>
    <property type="molecule type" value="Genomic_DNA"/>
</dbReference>
<dbReference type="GO" id="GO:0005506">
    <property type="term" value="F:iron ion binding"/>
    <property type="evidence" value="ECO:0007669"/>
    <property type="project" value="UniProtKB-ARBA"/>
</dbReference>
<dbReference type="Proteomes" id="UP000729733">
    <property type="component" value="Unassembled WGS sequence"/>
</dbReference>
<name>A0A964FGQ9_9CYAN</name>
<evidence type="ECO:0000313" key="2">
    <source>
        <dbReference type="Proteomes" id="UP000729733"/>
    </source>
</evidence>
<dbReference type="Gene3D" id="2.60.120.620">
    <property type="entry name" value="q2cbj1_9rhob like domain"/>
    <property type="match status" value="1"/>
</dbReference>
<proteinExistence type="predicted"/>
<protein>
    <submittedName>
        <fullName evidence="1">Phytanoyl-CoA dioxygenase family protein</fullName>
    </submittedName>
</protein>
<dbReference type="InterPro" id="IPR008775">
    <property type="entry name" value="Phytyl_CoA_dOase-like"/>
</dbReference>
<comment type="caution">
    <text evidence="1">The sequence shown here is derived from an EMBL/GenBank/DDBJ whole genome shotgun (WGS) entry which is preliminary data.</text>
</comment>
<dbReference type="Pfam" id="PF05721">
    <property type="entry name" value="PhyH"/>
    <property type="match status" value="1"/>
</dbReference>
<dbReference type="AlphaFoldDB" id="A0A964FGQ9"/>
<keyword evidence="1" id="KW-0223">Dioxygenase</keyword>
<keyword evidence="2" id="KW-1185">Reference proteome</keyword>
<reference evidence="1" key="1">
    <citation type="journal article" date="2021" name="Antonie Van Leeuwenhoek">
        <title>Draft genome and description of Waterburya agarophytonicola gen. nov. sp. nov. (Pleurocapsales, Cyanobacteria): a seaweed symbiont.</title>
        <authorList>
            <person name="Bonthond G."/>
            <person name="Shalygin S."/>
            <person name="Bayer T."/>
            <person name="Weinberger F."/>
        </authorList>
    </citation>
    <scope>NUCLEOTIDE SEQUENCE</scope>
    <source>
        <strain evidence="1">KI4</strain>
    </source>
</reference>
<evidence type="ECO:0000313" key="1">
    <source>
        <dbReference type="EMBL" id="MCC0176879.1"/>
    </source>
</evidence>
<accession>A0A964FGQ9</accession>
<dbReference type="PANTHER" id="PTHR20883">
    <property type="entry name" value="PHYTANOYL-COA DIOXYGENASE DOMAIN CONTAINING 1"/>
    <property type="match status" value="1"/>
</dbReference>
<dbReference type="GO" id="GO:0016706">
    <property type="term" value="F:2-oxoglutarate-dependent dioxygenase activity"/>
    <property type="evidence" value="ECO:0007669"/>
    <property type="project" value="UniProtKB-ARBA"/>
</dbReference>
<dbReference type="PANTHER" id="PTHR20883:SF48">
    <property type="entry name" value="ECTOINE DIOXYGENASE"/>
    <property type="match status" value="1"/>
</dbReference>
<dbReference type="RefSeq" id="WP_229639915.1">
    <property type="nucleotide sequence ID" value="NZ_JADWDC010000013.1"/>
</dbReference>
<organism evidence="1 2">
    <name type="scientific">Waterburya agarophytonicola KI4</name>
    <dbReference type="NCBI Taxonomy" id="2874699"/>
    <lineage>
        <taxon>Bacteria</taxon>
        <taxon>Bacillati</taxon>
        <taxon>Cyanobacteriota</taxon>
        <taxon>Cyanophyceae</taxon>
        <taxon>Pleurocapsales</taxon>
        <taxon>Hyellaceae</taxon>
        <taxon>Waterburya</taxon>
        <taxon>Waterburya agarophytonicola</taxon>
    </lineage>
</organism>
<gene>
    <name evidence="1" type="ORF">I4641_07795</name>
</gene>